<feature type="compositionally biased region" description="Basic and acidic residues" evidence="1">
    <location>
        <begin position="452"/>
        <end position="462"/>
    </location>
</feature>
<feature type="compositionally biased region" description="Polar residues" evidence="1">
    <location>
        <begin position="463"/>
        <end position="475"/>
    </location>
</feature>
<dbReference type="RefSeq" id="XP_007827954.1">
    <property type="nucleotide sequence ID" value="XM_007829763.1"/>
</dbReference>
<proteinExistence type="predicted"/>
<dbReference type="KEGG" id="pfy:PFICI_01182"/>
<feature type="region of interest" description="Disordered" evidence="1">
    <location>
        <begin position="387"/>
        <end position="409"/>
    </location>
</feature>
<dbReference type="eggNOG" id="ENOG502SD2N">
    <property type="taxonomic scope" value="Eukaryota"/>
</dbReference>
<name>W3XMZ2_PESFW</name>
<accession>W3XMZ2</accession>
<dbReference type="InParanoid" id="W3XMZ2"/>
<evidence type="ECO:0000313" key="2">
    <source>
        <dbReference type="EMBL" id="ETS87354.1"/>
    </source>
</evidence>
<evidence type="ECO:0000313" key="3">
    <source>
        <dbReference type="Proteomes" id="UP000030651"/>
    </source>
</evidence>
<dbReference type="OrthoDB" id="3439512at2759"/>
<dbReference type="HOGENOM" id="CLU_337735_0_0_1"/>
<dbReference type="EMBL" id="KI912109">
    <property type="protein sequence ID" value="ETS87354.1"/>
    <property type="molecule type" value="Genomic_DNA"/>
</dbReference>
<sequence>MDDHDFRPRQKVVNSAMVKYYPEWTNESTTSEYRAVTGPGYDSFESFGDVEFLVGCNWILRPAGLRQFFEQYLKEDQEITWDVANACFRIHCQRDNQAEIMTRISMIMDDILKGGELPSPVDDAENEMVRHPSQSASLSAAQELRDYQEFSFPKEILLFPVRSTWKLPGGRAEDGPSLYQLLAGNDPAKLMTDRTKSTVIQSGDGLTLYFGAHSVDEISKAKQKMDNILRYHGMRYRYGMTQNVIYTEDNSSGLVELRYLAQTHLVHVRSIILDPTRFQLQQAYGKIFEKGCFVRSLRVQGEFLVPDAMQPSPVISRELVERSFEYFKDHRVTEKRQTWLDLAQATDNLIDTIVEPVQQPDHQTSPGVYEWTDLVSQFGSMSLATSSEVSVPTPVTGATEPQEKASEDEQVDLLTSSPLKNKQNVDGVLIPTRTYRQQEQIPRQPVAIRQDLSTDRPRRDATLSRSKTKSPQATTGDVVVAARDRIIDSIPKMLEPLRLYQGSVILKAEIGRIWFTNVNWQHIGIPGLKQHSRARDVASMEAALESHCSARDLYFNNIVTTQGGDANHIANLPGPGGNGRMWVPGSGRTFYEFWCTTKNLSGSKTYFVLEIDAIDFTHEIRKADPGETNIYVHCAKRDFDFRVVIEATPAIKESYEPFAQEVVASLQVGHLSGGNDLPKLSLMYFRQWGIEIKSVRFRQVAIYEHHEGTTKLHITHVHCMKKTTVQKDDIACLIHAYPDLGNPDDGYFPNWFEAYVTSNEIVDAFTENNELEFAQEASWAPDKFKDSGALNDLLDHTTSTLKQMDGVGYWVSNGQDDMRYGRPPHTKQQASQQREASEPGRYW</sequence>
<evidence type="ECO:0000256" key="1">
    <source>
        <dbReference type="SAM" id="MobiDB-lite"/>
    </source>
</evidence>
<keyword evidence="3" id="KW-1185">Reference proteome</keyword>
<gene>
    <name evidence="2" type="ORF">PFICI_01182</name>
</gene>
<dbReference type="OMA" id="MDGVGYW"/>
<protein>
    <submittedName>
        <fullName evidence="2">Uncharacterized protein</fullName>
    </submittedName>
</protein>
<dbReference type="AlphaFoldDB" id="W3XMZ2"/>
<dbReference type="GeneID" id="19266195"/>
<dbReference type="Proteomes" id="UP000030651">
    <property type="component" value="Unassembled WGS sequence"/>
</dbReference>
<feature type="region of interest" description="Disordered" evidence="1">
    <location>
        <begin position="815"/>
        <end position="843"/>
    </location>
</feature>
<organism evidence="2 3">
    <name type="scientific">Pestalotiopsis fici (strain W106-1 / CGMCC3.15140)</name>
    <dbReference type="NCBI Taxonomy" id="1229662"/>
    <lineage>
        <taxon>Eukaryota</taxon>
        <taxon>Fungi</taxon>
        <taxon>Dikarya</taxon>
        <taxon>Ascomycota</taxon>
        <taxon>Pezizomycotina</taxon>
        <taxon>Sordariomycetes</taxon>
        <taxon>Xylariomycetidae</taxon>
        <taxon>Amphisphaeriales</taxon>
        <taxon>Sporocadaceae</taxon>
        <taxon>Pestalotiopsis</taxon>
    </lineage>
</organism>
<feature type="region of interest" description="Disordered" evidence="1">
    <location>
        <begin position="435"/>
        <end position="475"/>
    </location>
</feature>
<reference evidence="3" key="1">
    <citation type="journal article" date="2015" name="BMC Genomics">
        <title>Genomic and transcriptomic analysis of the endophytic fungus Pestalotiopsis fici reveals its lifestyle and high potential for synthesis of natural products.</title>
        <authorList>
            <person name="Wang X."/>
            <person name="Zhang X."/>
            <person name="Liu L."/>
            <person name="Xiang M."/>
            <person name="Wang W."/>
            <person name="Sun X."/>
            <person name="Che Y."/>
            <person name="Guo L."/>
            <person name="Liu G."/>
            <person name="Guo L."/>
            <person name="Wang C."/>
            <person name="Yin W.B."/>
            <person name="Stadler M."/>
            <person name="Zhang X."/>
            <person name="Liu X."/>
        </authorList>
    </citation>
    <scope>NUCLEOTIDE SEQUENCE [LARGE SCALE GENOMIC DNA]</scope>
    <source>
        <strain evidence="3">W106-1 / CGMCC3.15140</strain>
    </source>
</reference>